<dbReference type="VEuPathDB" id="FungiDB:T552_00276"/>
<evidence type="ECO:0000313" key="3">
    <source>
        <dbReference type="EMBL" id="KTW31637.1"/>
    </source>
</evidence>
<name>A0A0W4ZTE2_PNEC8</name>
<organism evidence="3 4">
    <name type="scientific">Pneumocystis carinii (strain B80)</name>
    <name type="common">Rat pneumocystis pneumonia agent</name>
    <name type="synonym">Pneumocystis carinii f. sp. carinii</name>
    <dbReference type="NCBI Taxonomy" id="1408658"/>
    <lineage>
        <taxon>Eukaryota</taxon>
        <taxon>Fungi</taxon>
        <taxon>Dikarya</taxon>
        <taxon>Ascomycota</taxon>
        <taxon>Taphrinomycotina</taxon>
        <taxon>Pneumocystomycetes</taxon>
        <taxon>Pneumocystaceae</taxon>
        <taxon>Pneumocystis</taxon>
    </lineage>
</organism>
<gene>
    <name evidence="3" type="ORF">T552_00276</name>
</gene>
<dbReference type="InterPro" id="IPR002013">
    <property type="entry name" value="SAC_dom"/>
</dbReference>
<reference evidence="4" key="1">
    <citation type="journal article" date="2016" name="Nat. Commun.">
        <title>Genome analysis of three Pneumocystis species reveals adaptation mechanisms to life exclusively in mammalian hosts.</title>
        <authorList>
            <person name="Ma L."/>
            <person name="Chen Z."/>
            <person name="Huang D.W."/>
            <person name="Kutty G."/>
            <person name="Ishihara M."/>
            <person name="Wang H."/>
            <person name="Abouelleil A."/>
            <person name="Bishop L."/>
            <person name="Davey E."/>
            <person name="Deng R."/>
            <person name="Deng X."/>
            <person name="Fan L."/>
            <person name="Fantoni G."/>
            <person name="Fitzgerald M."/>
            <person name="Gogineni E."/>
            <person name="Goldberg J.M."/>
            <person name="Handley G."/>
            <person name="Hu X."/>
            <person name="Huber C."/>
            <person name="Jiao X."/>
            <person name="Jones K."/>
            <person name="Levin J.Z."/>
            <person name="Liu Y."/>
            <person name="Macdonald P."/>
            <person name="Melnikov A."/>
            <person name="Raley C."/>
            <person name="Sassi M."/>
            <person name="Sherman B.T."/>
            <person name="Song X."/>
            <person name="Sykes S."/>
            <person name="Tran B."/>
            <person name="Walsh L."/>
            <person name="Xia Y."/>
            <person name="Yang J."/>
            <person name="Young S."/>
            <person name="Zeng Q."/>
            <person name="Zheng X."/>
            <person name="Stephens R."/>
            <person name="Nusbaum C."/>
            <person name="Birren B.W."/>
            <person name="Azadi P."/>
            <person name="Lempicki R.A."/>
            <person name="Cuomo C.A."/>
            <person name="Kovacs J.A."/>
        </authorList>
    </citation>
    <scope>NUCLEOTIDE SEQUENCE [LARGE SCALE GENOMIC DNA]</scope>
    <source>
        <strain evidence="4">B80</strain>
    </source>
</reference>
<evidence type="ECO:0000313" key="4">
    <source>
        <dbReference type="Proteomes" id="UP000054454"/>
    </source>
</evidence>
<evidence type="ECO:0000259" key="2">
    <source>
        <dbReference type="PROSITE" id="PS50275"/>
    </source>
</evidence>
<comment type="caution">
    <text evidence="3">The sequence shown here is derived from an EMBL/GenBank/DDBJ whole genome shotgun (WGS) entry which is preliminary data.</text>
</comment>
<dbReference type="GO" id="GO:0000139">
    <property type="term" value="C:Golgi membrane"/>
    <property type="evidence" value="ECO:0007669"/>
    <property type="project" value="EnsemblFungi"/>
</dbReference>
<sequence length="557" mass="65949">MNQEILRIYGVLGIIRLKYDKYLIIITEREAVGRIGQDDIFRIKSVRLMSFKGQYKDHEEVGYLNLIKKHLNTGAFYFSYTFDVTNAIQRQIVSETKSPLWKIADERFFWNRFIQSELIDLRGSSHSDLDNYILPVIYGFVKIAPIMIKNNSLTILLISRRSRFRAGTRYFSRGIDENGDVSNFNETEQIVLFENTNKLSGVTKRLKLSFVQIRGSVPIFWAEINNLKYKPKLRVLNINDSVNAARLHFDKQIRIYGDQLVVNLVNQHGRECNIKTSYEEIIKILNDSKIKYFYFDFHQECRKMKWHKTRILINQLTPYLKQNYCYVDCSDQVYPVYFQTSIVRTNCIDCLDRTNVIQSALARWVLTKQLNDIGILNDYENIEDYPDLDNLFRNIWADNADFISISYSGTGALKTDFTRTGKRTKRGELHDLINSIMRYFQNNFTDGSRQDAFDLFLGNYLPYQTRKIPLLYHRSLFIQYIPYVLFFSILMILAKIILPGLENVIISSHIFMVFWLFVFIWSVYFIISNGFYYVNWPKLVPPEFLKYRKVQNVEFYK</sequence>
<dbReference type="Pfam" id="PF02383">
    <property type="entry name" value="Syja_N"/>
    <property type="match status" value="1"/>
</dbReference>
<dbReference type="GO" id="GO:0052629">
    <property type="term" value="F:phosphatidylinositol-3,5-bisphosphate 3-phosphatase activity"/>
    <property type="evidence" value="ECO:0007669"/>
    <property type="project" value="EnsemblFungi"/>
</dbReference>
<dbReference type="GO" id="GO:0043812">
    <property type="term" value="F:phosphatidylinositol-4-phosphate phosphatase activity"/>
    <property type="evidence" value="ECO:0007669"/>
    <property type="project" value="EnsemblFungi"/>
</dbReference>
<feature type="transmembrane region" description="Helical" evidence="1">
    <location>
        <begin position="480"/>
        <end position="498"/>
    </location>
</feature>
<accession>A0A0W4ZTE2</accession>
<dbReference type="GO" id="GO:0004438">
    <property type="term" value="F:phosphatidylinositol-3-phosphate phosphatase activity"/>
    <property type="evidence" value="ECO:0007669"/>
    <property type="project" value="EnsemblFungi"/>
</dbReference>
<dbReference type="GeneID" id="28935095"/>
<dbReference type="GO" id="GO:0061909">
    <property type="term" value="P:autophagosome-lysosome fusion"/>
    <property type="evidence" value="ECO:0007669"/>
    <property type="project" value="EnsemblFungi"/>
</dbReference>
<feature type="transmembrane region" description="Helical" evidence="1">
    <location>
        <begin position="510"/>
        <end position="534"/>
    </location>
</feature>
<feature type="domain" description="SAC" evidence="2">
    <location>
        <begin position="67"/>
        <end position="409"/>
    </location>
</feature>
<dbReference type="Proteomes" id="UP000054454">
    <property type="component" value="Unassembled WGS sequence"/>
</dbReference>
<keyword evidence="1" id="KW-0472">Membrane</keyword>
<dbReference type="PANTHER" id="PTHR45662:SF2">
    <property type="entry name" value="PHOSPHATIDYLINOSITOL-3-PHOSPHATASE SAC1"/>
    <property type="match status" value="1"/>
</dbReference>
<dbReference type="GO" id="GO:0072517">
    <property type="term" value="C:host cell viral assembly compartment"/>
    <property type="evidence" value="ECO:0007669"/>
    <property type="project" value="EnsemblFungi"/>
</dbReference>
<dbReference type="GO" id="GO:0005789">
    <property type="term" value="C:endoplasmic reticulum membrane"/>
    <property type="evidence" value="ECO:0007669"/>
    <property type="project" value="EnsemblFungi"/>
</dbReference>
<dbReference type="GO" id="GO:0005797">
    <property type="term" value="C:Golgi medial cisterna"/>
    <property type="evidence" value="ECO:0007669"/>
    <property type="project" value="EnsemblFungi"/>
</dbReference>
<dbReference type="OrthoDB" id="405996at2759"/>
<dbReference type="GO" id="GO:0017059">
    <property type="term" value="C:serine palmitoyltransferase complex"/>
    <property type="evidence" value="ECO:0007669"/>
    <property type="project" value="EnsemblFungi"/>
</dbReference>
<keyword evidence="1" id="KW-1133">Transmembrane helix</keyword>
<evidence type="ECO:0000256" key="1">
    <source>
        <dbReference type="SAM" id="Phobius"/>
    </source>
</evidence>
<dbReference type="GO" id="GO:0046856">
    <property type="term" value="P:phosphatidylinositol dephosphorylation"/>
    <property type="evidence" value="ECO:0007669"/>
    <property type="project" value="EnsemblFungi"/>
</dbReference>
<keyword evidence="4" id="KW-1185">Reference proteome</keyword>
<protein>
    <recommendedName>
        <fullName evidence="2">SAC domain-containing protein</fullName>
    </recommendedName>
</protein>
<dbReference type="RefSeq" id="XP_018227753.1">
    <property type="nucleotide sequence ID" value="XM_018368893.1"/>
</dbReference>
<dbReference type="GO" id="GO:0032541">
    <property type="term" value="C:cortical endoplasmic reticulum"/>
    <property type="evidence" value="ECO:0007669"/>
    <property type="project" value="EnsemblFungi"/>
</dbReference>
<dbReference type="AlphaFoldDB" id="A0A0W4ZTE2"/>
<proteinExistence type="predicted"/>
<dbReference type="PANTHER" id="PTHR45662">
    <property type="entry name" value="PHOSPHATIDYLINOSITIDE PHOSPHATASE SAC1"/>
    <property type="match status" value="1"/>
</dbReference>
<dbReference type="PROSITE" id="PS50275">
    <property type="entry name" value="SAC"/>
    <property type="match status" value="1"/>
</dbReference>
<dbReference type="EMBL" id="LFVZ01000001">
    <property type="protein sequence ID" value="KTW31637.1"/>
    <property type="molecule type" value="Genomic_DNA"/>
</dbReference>
<keyword evidence="1" id="KW-0812">Transmembrane</keyword>